<feature type="binding site" evidence="10">
    <location>
        <begin position="13"/>
        <end position="15"/>
    </location>
    <ligand>
        <name>UDP-N-acetyl-alpha-D-glucosamine</name>
        <dbReference type="ChEBI" id="CHEBI:57705"/>
    </ligand>
</feature>
<dbReference type="InterPro" id="IPR004276">
    <property type="entry name" value="GlycoTrans_28_N"/>
</dbReference>
<dbReference type="EC" id="2.4.1.227" evidence="10"/>
<keyword evidence="5 10" id="KW-0133">Cell shape</keyword>
<dbReference type="EMBL" id="MNUJ01000025">
    <property type="protein sequence ID" value="OIN89801.1"/>
    <property type="molecule type" value="Genomic_DNA"/>
</dbReference>
<accession>A0A1J4RQZ5</accession>
<dbReference type="Gene3D" id="3.40.50.2000">
    <property type="entry name" value="Glycogen Phosphorylase B"/>
    <property type="match status" value="2"/>
</dbReference>
<keyword evidence="3 10" id="KW-0328">Glycosyltransferase</keyword>
<dbReference type="UniPathway" id="UPA00219"/>
<keyword evidence="4 10" id="KW-0808">Transferase</keyword>
<evidence type="ECO:0000256" key="9">
    <source>
        <dbReference type="ARBA" id="ARBA00023316"/>
    </source>
</evidence>
<dbReference type="HAMAP" id="MF_00033">
    <property type="entry name" value="MurG"/>
    <property type="match status" value="1"/>
</dbReference>
<dbReference type="GO" id="GO:0071555">
    <property type="term" value="P:cell wall organization"/>
    <property type="evidence" value="ECO:0007669"/>
    <property type="project" value="UniProtKB-KW"/>
</dbReference>
<comment type="caution">
    <text evidence="13">The sequence shown here is derived from an EMBL/GenBank/DDBJ whole genome shotgun (WGS) entry which is preliminary data.</text>
</comment>
<evidence type="ECO:0000256" key="10">
    <source>
        <dbReference type="HAMAP-Rule" id="MF_00033"/>
    </source>
</evidence>
<dbReference type="Pfam" id="PF04101">
    <property type="entry name" value="Glyco_tran_28_C"/>
    <property type="match status" value="1"/>
</dbReference>
<comment type="caution">
    <text evidence="10">Lacks conserved residue(s) required for the propagation of feature annotation.</text>
</comment>
<organism evidence="13 14">
    <name type="scientific">Candidatus Berkelbacteria bacterium CG1_02_42_45</name>
    <dbReference type="NCBI Taxonomy" id="1805036"/>
    <lineage>
        <taxon>Bacteria</taxon>
        <taxon>Candidatus Berkelbacteria</taxon>
    </lineage>
</organism>
<dbReference type="GO" id="GO:0051301">
    <property type="term" value="P:cell division"/>
    <property type="evidence" value="ECO:0007669"/>
    <property type="project" value="UniProtKB-KW"/>
</dbReference>
<dbReference type="GO" id="GO:0005886">
    <property type="term" value="C:plasma membrane"/>
    <property type="evidence" value="ECO:0007669"/>
    <property type="project" value="UniProtKB-SubCell"/>
</dbReference>
<keyword evidence="2 10" id="KW-0132">Cell division</keyword>
<keyword evidence="6 10" id="KW-0573">Peptidoglycan synthesis</keyword>
<evidence type="ECO:0000313" key="13">
    <source>
        <dbReference type="EMBL" id="OIN89801.1"/>
    </source>
</evidence>
<evidence type="ECO:0000313" key="14">
    <source>
        <dbReference type="Proteomes" id="UP000182753"/>
    </source>
</evidence>
<name>A0A1J4RQZ5_9BACT</name>
<dbReference type="PANTHER" id="PTHR21015:SF22">
    <property type="entry name" value="GLYCOSYLTRANSFERASE"/>
    <property type="match status" value="1"/>
</dbReference>
<keyword evidence="9 10" id="KW-0961">Cell wall biogenesis/degradation</keyword>
<evidence type="ECO:0000256" key="1">
    <source>
        <dbReference type="ARBA" id="ARBA00022475"/>
    </source>
</evidence>
<sequence>MKKKTIFLVGADTGGHVVPTFALAKELEKSKKLRIVVIGVGSEIEKKFYQKLNDVQYLKIMAGKSQFGSLLSKISAFLKSLIGFVQSKYFIIKYQPKLIFLKGNYATLPMAMAARLFGRPVIIHESDAILGRSNRIVSRFAKKVFLSYPEEIYREKIRNAEFCGPILRQEFLSPKEKSDADYKIFDFDKNLPTVLVLGGSLGSRSINQATISILDKVLPDCQIIHQTGESDLKVANEARIKLEEKLRQHYYISSFFDQELFSALRVADIVISRSGSGVFEIAACGKAVILIPYPYASADHQSKNAQYFARKNGAEVIEDKNLSPTVLYSAISKLLGSEKKRRNLAQNLSRAVKLSGREIILDYLKQYLKF</sequence>
<reference evidence="13 14" key="1">
    <citation type="journal article" date="2016" name="Environ. Microbiol.">
        <title>Genomic resolution of a cold subsurface aquifer community provides metabolic insights for novel microbes adapted to high CO concentrations.</title>
        <authorList>
            <person name="Probst A.J."/>
            <person name="Castelle C.J."/>
            <person name="Singh A."/>
            <person name="Brown C.T."/>
            <person name="Anantharaman K."/>
            <person name="Sharon I."/>
            <person name="Hug L.A."/>
            <person name="Burstein D."/>
            <person name="Emerson J.B."/>
            <person name="Thomas B.C."/>
            <person name="Banfield J.F."/>
        </authorList>
    </citation>
    <scope>NUCLEOTIDE SEQUENCE [LARGE SCALE GENOMIC DNA]</scope>
    <source>
        <strain evidence="13">CG1_02_42_45</strain>
    </source>
</reference>
<evidence type="ECO:0000259" key="11">
    <source>
        <dbReference type="Pfam" id="PF03033"/>
    </source>
</evidence>
<evidence type="ECO:0000256" key="2">
    <source>
        <dbReference type="ARBA" id="ARBA00022618"/>
    </source>
</evidence>
<keyword evidence="7 10" id="KW-0472">Membrane</keyword>
<dbReference type="GO" id="GO:0008360">
    <property type="term" value="P:regulation of cell shape"/>
    <property type="evidence" value="ECO:0007669"/>
    <property type="project" value="UniProtKB-KW"/>
</dbReference>
<keyword evidence="1 10" id="KW-1003">Cell membrane</keyword>
<dbReference type="Pfam" id="PF03033">
    <property type="entry name" value="Glyco_transf_28"/>
    <property type="match status" value="1"/>
</dbReference>
<evidence type="ECO:0000256" key="7">
    <source>
        <dbReference type="ARBA" id="ARBA00023136"/>
    </source>
</evidence>
<dbReference type="GO" id="GO:0050511">
    <property type="term" value="F:undecaprenyldiphospho-muramoylpentapeptide beta-N-acetylglucosaminyltransferase activity"/>
    <property type="evidence" value="ECO:0007669"/>
    <property type="project" value="UniProtKB-UniRule"/>
</dbReference>
<comment type="catalytic activity">
    <reaction evidence="10">
        <text>di-trans,octa-cis-undecaprenyl diphospho-N-acetyl-alpha-D-muramoyl-L-alanyl-D-glutamyl-meso-2,6-diaminopimeloyl-D-alanyl-D-alanine + UDP-N-acetyl-alpha-D-glucosamine = di-trans,octa-cis-undecaprenyl diphospho-[N-acetyl-alpha-D-glucosaminyl-(1-&gt;4)]-N-acetyl-alpha-D-muramoyl-L-alanyl-D-glutamyl-meso-2,6-diaminopimeloyl-D-alanyl-D-alanine + UDP + H(+)</text>
        <dbReference type="Rhea" id="RHEA:31227"/>
        <dbReference type="ChEBI" id="CHEBI:15378"/>
        <dbReference type="ChEBI" id="CHEBI:57705"/>
        <dbReference type="ChEBI" id="CHEBI:58223"/>
        <dbReference type="ChEBI" id="CHEBI:61387"/>
        <dbReference type="ChEBI" id="CHEBI:61388"/>
        <dbReference type="EC" id="2.4.1.227"/>
    </reaction>
</comment>
<protein>
    <recommendedName>
        <fullName evidence="10">UDP-N-acetylglucosamine--N-acetylmuramyl-(pentapeptide) pyrophosphoryl-undecaprenol N-acetylglucosamine transferase</fullName>
        <ecNumber evidence="10">2.4.1.227</ecNumber>
    </recommendedName>
    <alternativeName>
        <fullName evidence="10">Undecaprenyl-PP-MurNAc-pentapeptide-UDPGlcNAc GlcNAc transferase</fullName>
    </alternativeName>
</protein>
<dbReference type="SUPFAM" id="SSF53756">
    <property type="entry name" value="UDP-Glycosyltransferase/glycogen phosphorylase"/>
    <property type="match status" value="1"/>
</dbReference>
<dbReference type="AlphaFoldDB" id="A0A1J4RQZ5"/>
<evidence type="ECO:0000256" key="6">
    <source>
        <dbReference type="ARBA" id="ARBA00022984"/>
    </source>
</evidence>
<proteinExistence type="inferred from homology"/>
<feature type="binding site" evidence="10">
    <location>
        <position position="200"/>
    </location>
    <ligand>
        <name>UDP-N-acetyl-alpha-D-glucosamine</name>
        <dbReference type="ChEBI" id="CHEBI:57705"/>
    </ligand>
</feature>
<evidence type="ECO:0000256" key="4">
    <source>
        <dbReference type="ARBA" id="ARBA00022679"/>
    </source>
</evidence>
<feature type="domain" description="Glycosyl transferase family 28 C-terminal" evidence="12">
    <location>
        <begin position="193"/>
        <end position="347"/>
    </location>
</feature>
<evidence type="ECO:0000256" key="5">
    <source>
        <dbReference type="ARBA" id="ARBA00022960"/>
    </source>
</evidence>
<dbReference type="InterPro" id="IPR007235">
    <property type="entry name" value="Glyco_trans_28_C"/>
</dbReference>
<comment type="subcellular location">
    <subcellularLocation>
        <location evidence="10">Cell membrane</location>
        <topology evidence="10">Peripheral membrane protein</topology>
        <orientation evidence="10">Cytoplasmic side</orientation>
    </subcellularLocation>
</comment>
<comment type="similarity">
    <text evidence="10">Belongs to the glycosyltransferase 28 family. MurG subfamily.</text>
</comment>
<feature type="binding site" evidence="10">
    <location>
        <position position="168"/>
    </location>
    <ligand>
        <name>UDP-N-acetyl-alpha-D-glucosamine</name>
        <dbReference type="ChEBI" id="CHEBI:57705"/>
    </ligand>
</feature>
<dbReference type="GO" id="GO:0009252">
    <property type="term" value="P:peptidoglycan biosynthetic process"/>
    <property type="evidence" value="ECO:0007669"/>
    <property type="project" value="UniProtKB-UniRule"/>
</dbReference>
<evidence type="ECO:0000259" key="12">
    <source>
        <dbReference type="Pfam" id="PF04101"/>
    </source>
</evidence>
<dbReference type="GO" id="GO:0005975">
    <property type="term" value="P:carbohydrate metabolic process"/>
    <property type="evidence" value="ECO:0007669"/>
    <property type="project" value="InterPro"/>
</dbReference>
<evidence type="ECO:0000256" key="8">
    <source>
        <dbReference type="ARBA" id="ARBA00023306"/>
    </source>
</evidence>
<dbReference type="InterPro" id="IPR006009">
    <property type="entry name" value="GlcNAc_MurG"/>
</dbReference>
<dbReference type="CDD" id="cd03785">
    <property type="entry name" value="GT28_MurG"/>
    <property type="match status" value="1"/>
</dbReference>
<dbReference type="PANTHER" id="PTHR21015">
    <property type="entry name" value="UDP-N-ACETYLGLUCOSAMINE--N-ACETYLMURAMYL-(PENTAPEPTIDE) PYROPHOSPHORYL-UNDECAPRENOL N-ACETYLGLUCOSAMINE TRANSFERASE 1"/>
    <property type="match status" value="1"/>
</dbReference>
<keyword evidence="8 10" id="KW-0131">Cell cycle</keyword>
<comment type="function">
    <text evidence="10">Cell wall formation. Catalyzes the transfer of a GlcNAc subunit on undecaprenyl-pyrophosphoryl-MurNAc-pentapeptide (lipid intermediate I) to form undecaprenyl-pyrophosphoryl-MurNAc-(pentapeptide)GlcNAc (lipid intermediate II).</text>
</comment>
<dbReference type="GO" id="GO:0051991">
    <property type="term" value="F:UDP-N-acetyl-D-glucosamine:N-acetylmuramoyl-L-alanyl-D-glutamyl-meso-2,6-diaminopimelyl-D-alanyl-D-alanine-diphosphoundecaprenol 4-beta-N-acetylglucosaminlytransferase activity"/>
    <property type="evidence" value="ECO:0007669"/>
    <property type="project" value="RHEA"/>
</dbReference>
<evidence type="ECO:0000256" key="3">
    <source>
        <dbReference type="ARBA" id="ARBA00022676"/>
    </source>
</evidence>
<gene>
    <name evidence="10" type="primary">murG</name>
    <name evidence="13" type="ORF">AUJ40_01290</name>
</gene>
<comment type="pathway">
    <text evidence="10">Cell wall biogenesis; peptidoglycan biosynthesis.</text>
</comment>
<dbReference type="Proteomes" id="UP000182753">
    <property type="component" value="Unassembled WGS sequence"/>
</dbReference>
<feature type="binding site" evidence="10">
    <location>
        <position position="301"/>
    </location>
    <ligand>
        <name>UDP-N-acetyl-alpha-D-glucosamine</name>
        <dbReference type="ChEBI" id="CHEBI:57705"/>
    </ligand>
</feature>
<feature type="domain" description="Glycosyltransferase family 28 N-terminal" evidence="11">
    <location>
        <begin position="6"/>
        <end position="145"/>
    </location>
</feature>